<dbReference type="EMBL" id="CM001022">
    <property type="protein sequence ID" value="EFQ22698.1"/>
    <property type="molecule type" value="Genomic_DNA"/>
</dbReference>
<dbReference type="RefSeq" id="WP_006299844.1">
    <property type="nucleotide sequence ID" value="NZ_CM001022.1"/>
</dbReference>
<dbReference type="HOGENOM" id="CLU_053325_4_5_0"/>
<accession>E3CY50</accession>
<feature type="transmembrane region" description="Helical" evidence="9">
    <location>
        <begin position="154"/>
        <end position="174"/>
    </location>
</feature>
<keyword evidence="6 9" id="KW-1133">Transmembrane helix</keyword>
<keyword evidence="5 8" id="KW-0653">Protein transport</keyword>
<feature type="transmembrane region" description="Helical" evidence="9">
    <location>
        <begin position="109"/>
        <end position="134"/>
    </location>
</feature>
<dbReference type="PANTHER" id="PTHR30625">
    <property type="entry name" value="PROTEIN TOLQ"/>
    <property type="match status" value="1"/>
</dbReference>
<evidence type="ECO:0000313" key="12">
    <source>
        <dbReference type="Proteomes" id="UP000005096"/>
    </source>
</evidence>
<evidence type="ECO:0000256" key="9">
    <source>
        <dbReference type="SAM" id="Phobius"/>
    </source>
</evidence>
<comment type="similarity">
    <text evidence="8">Belongs to the exbB/tolQ family.</text>
</comment>
<dbReference type="PANTHER" id="PTHR30625:SF15">
    <property type="entry name" value="BIOPOLYMER TRANSPORT PROTEIN EXBB"/>
    <property type="match status" value="1"/>
</dbReference>
<dbReference type="eggNOG" id="COG0811">
    <property type="taxonomic scope" value="Bacteria"/>
</dbReference>
<keyword evidence="12" id="KW-1185">Reference proteome</keyword>
<evidence type="ECO:0000256" key="7">
    <source>
        <dbReference type="ARBA" id="ARBA00023136"/>
    </source>
</evidence>
<feature type="domain" description="MotA/TolQ/ExbB proton channel" evidence="10">
    <location>
        <begin position="72"/>
        <end position="187"/>
    </location>
</feature>
<evidence type="ECO:0000256" key="5">
    <source>
        <dbReference type="ARBA" id="ARBA00022927"/>
    </source>
</evidence>
<dbReference type="Pfam" id="PF01618">
    <property type="entry name" value="MotA_ExbB"/>
    <property type="match status" value="1"/>
</dbReference>
<keyword evidence="2 8" id="KW-0813">Transport</keyword>
<evidence type="ECO:0000256" key="1">
    <source>
        <dbReference type="ARBA" id="ARBA00004651"/>
    </source>
</evidence>
<gene>
    <name evidence="11" type="ORF">Apau_0262</name>
</gene>
<dbReference type="GO" id="GO:0005886">
    <property type="term" value="C:plasma membrane"/>
    <property type="evidence" value="ECO:0007669"/>
    <property type="project" value="UniProtKB-SubCell"/>
</dbReference>
<reference evidence="11 12" key="1">
    <citation type="journal article" date="2010" name="Stand. Genomic Sci.">
        <title>Non-contiguous finished genome sequence of Aminomonas paucivorans type strain (GLU-3).</title>
        <authorList>
            <person name="Pitluck S."/>
            <person name="Yasawong M."/>
            <person name="Held B."/>
            <person name="Lapidus A."/>
            <person name="Nolan M."/>
            <person name="Copeland A."/>
            <person name="Lucas S."/>
            <person name="Del Rio T.G."/>
            <person name="Tice H."/>
            <person name="Cheng J.F."/>
            <person name="Chertkov O."/>
            <person name="Goodwin L."/>
            <person name="Tapia R."/>
            <person name="Han C."/>
            <person name="Liolios K."/>
            <person name="Ivanova N."/>
            <person name="Mavromatis K."/>
            <person name="Ovchinnikova G."/>
            <person name="Pati A."/>
            <person name="Chen A."/>
            <person name="Palaniappan K."/>
            <person name="Land M."/>
            <person name="Hauser L."/>
            <person name="Chang Y.J."/>
            <person name="Jeffries C.D."/>
            <person name="Pukall R."/>
            <person name="Spring S."/>
            <person name="Rohde M."/>
            <person name="Sikorski J."/>
            <person name="Goker M."/>
            <person name="Woyke T."/>
            <person name="Bristow J."/>
            <person name="Eisen J.A."/>
            <person name="Markowitz V."/>
            <person name="Hugenholtz P."/>
            <person name="Kyrpides N.C."/>
            <person name="Klenk H.P."/>
        </authorList>
    </citation>
    <scope>NUCLEOTIDE SEQUENCE [LARGE SCALE GENOMIC DNA]</scope>
    <source>
        <strain evidence="11 12">DSM 12260</strain>
    </source>
</reference>
<keyword evidence="4 9" id="KW-0812">Transmembrane</keyword>
<sequence>MGLLEIMRLGGAIMWVLLGISVAAGAVVAERLLFFRRASTDPVRLEEGIGTALWEESPEEALRLAASRDGSLHRIFAAALGHWDAPAETLKLLLEQELRREVFRWEKGLSLLSALARVAPLLGLLGTVLGMVEIFRALPSAGMASPMLVLSGGIWKALLTTVAGLVVAVPIVLAHTYLVSRILRAEEGLERGADFLLREKLLGRGARRNGA</sequence>
<protein>
    <submittedName>
        <fullName evidence="11">Outer membrane transport energization protein ExbB</fullName>
    </submittedName>
</protein>
<dbReference type="AlphaFoldDB" id="E3CY50"/>
<evidence type="ECO:0000259" key="10">
    <source>
        <dbReference type="Pfam" id="PF01618"/>
    </source>
</evidence>
<feature type="transmembrane region" description="Helical" evidence="9">
    <location>
        <begin position="12"/>
        <end position="34"/>
    </location>
</feature>
<keyword evidence="3" id="KW-1003">Cell membrane</keyword>
<evidence type="ECO:0000313" key="11">
    <source>
        <dbReference type="EMBL" id="EFQ22698.1"/>
    </source>
</evidence>
<dbReference type="STRING" id="584708.Apau_0262"/>
<proteinExistence type="inferred from homology"/>
<evidence type="ECO:0000256" key="2">
    <source>
        <dbReference type="ARBA" id="ARBA00022448"/>
    </source>
</evidence>
<organism evidence="11 12">
    <name type="scientific">Aminomonas paucivorans DSM 12260</name>
    <dbReference type="NCBI Taxonomy" id="584708"/>
    <lineage>
        <taxon>Bacteria</taxon>
        <taxon>Thermotogati</taxon>
        <taxon>Synergistota</taxon>
        <taxon>Synergistia</taxon>
        <taxon>Synergistales</taxon>
        <taxon>Synergistaceae</taxon>
        <taxon>Aminomonas</taxon>
    </lineage>
</organism>
<dbReference type="InterPro" id="IPR050790">
    <property type="entry name" value="ExbB/TolQ_transport"/>
</dbReference>
<keyword evidence="7 9" id="KW-0472">Membrane</keyword>
<evidence type="ECO:0000256" key="8">
    <source>
        <dbReference type="RuleBase" id="RU004057"/>
    </source>
</evidence>
<evidence type="ECO:0000256" key="6">
    <source>
        <dbReference type="ARBA" id="ARBA00022989"/>
    </source>
</evidence>
<comment type="subcellular location">
    <subcellularLocation>
        <location evidence="1">Cell membrane</location>
        <topology evidence="1">Multi-pass membrane protein</topology>
    </subcellularLocation>
    <subcellularLocation>
        <location evidence="8">Membrane</location>
        <topology evidence="8">Multi-pass membrane protein</topology>
    </subcellularLocation>
</comment>
<name>E3CY50_9BACT</name>
<dbReference type="PaxDb" id="584708-Apau_0262"/>
<evidence type="ECO:0000256" key="3">
    <source>
        <dbReference type="ARBA" id="ARBA00022475"/>
    </source>
</evidence>
<dbReference type="InterPro" id="IPR002898">
    <property type="entry name" value="MotA_ExbB_proton_chnl"/>
</dbReference>
<dbReference type="GO" id="GO:0017038">
    <property type="term" value="P:protein import"/>
    <property type="evidence" value="ECO:0007669"/>
    <property type="project" value="TreeGrafter"/>
</dbReference>
<evidence type="ECO:0000256" key="4">
    <source>
        <dbReference type="ARBA" id="ARBA00022692"/>
    </source>
</evidence>
<dbReference type="Proteomes" id="UP000005096">
    <property type="component" value="Chromosome"/>
</dbReference>